<dbReference type="SUPFAM" id="SSF55874">
    <property type="entry name" value="ATPase domain of HSP90 chaperone/DNA topoisomerase II/histidine kinase"/>
    <property type="match status" value="1"/>
</dbReference>
<dbReference type="InterPro" id="IPR010559">
    <property type="entry name" value="Sig_transdc_His_kin_internal"/>
</dbReference>
<keyword evidence="3" id="KW-0808">Transferase</keyword>
<organism evidence="10 11">
    <name type="scientific">Paenibacillus sepulcri</name>
    <dbReference type="NCBI Taxonomy" id="359917"/>
    <lineage>
        <taxon>Bacteria</taxon>
        <taxon>Bacillati</taxon>
        <taxon>Bacillota</taxon>
        <taxon>Bacilli</taxon>
        <taxon>Bacillales</taxon>
        <taxon>Paenibacillaceae</taxon>
        <taxon>Paenibacillus</taxon>
    </lineage>
</organism>
<dbReference type="InterPro" id="IPR003594">
    <property type="entry name" value="HATPase_dom"/>
</dbReference>
<evidence type="ECO:0000256" key="5">
    <source>
        <dbReference type="ARBA" id="ARBA00022777"/>
    </source>
</evidence>
<keyword evidence="5 10" id="KW-0418">Kinase</keyword>
<keyword evidence="6" id="KW-0067">ATP-binding</keyword>
<evidence type="ECO:0000256" key="7">
    <source>
        <dbReference type="ARBA" id="ARBA00023012"/>
    </source>
</evidence>
<keyword evidence="8" id="KW-0812">Transmembrane</keyword>
<evidence type="ECO:0000256" key="1">
    <source>
        <dbReference type="ARBA" id="ARBA00000085"/>
    </source>
</evidence>
<evidence type="ECO:0000313" key="10">
    <source>
        <dbReference type="EMBL" id="MBW7459487.1"/>
    </source>
</evidence>
<name>A0ABS7CEX7_9BACL</name>
<evidence type="ECO:0000256" key="8">
    <source>
        <dbReference type="SAM" id="Phobius"/>
    </source>
</evidence>
<dbReference type="PROSITE" id="PS50109">
    <property type="entry name" value="HIS_KIN"/>
    <property type="match status" value="1"/>
</dbReference>
<sequence>GGTAGEKRIAVYIETNFKVFQDRLSSLPYGLPIKHILLNRDGKTVYSEEEKAFPLQASVQPRKVDGRSYYKQGDYVLFTSQGAHGWTLITAVAKNEFFRETNEWIIRFVAVGILSIGASLFLAWLIWRTIYRPLIRLNRYLQHTAATRFNEPVRYTGVLEFDELLGTFGYMKSEIVILLTEIGERERNKRKLEVEKLMYQINPHFIHNTLNTVQWMAKMNNQRDIFELVSYFIEVLDYNLGKEGKIVTIRQELKALGDYVRLQQIRYQHSFCVEYEVDDDVLELPFPRFLLQPLVENSLYHGFRNKDGFVVVRIRREGSGIFCVQIRDNGEGMSPEQLNQLFGKPDDVTRKVGLGIGLQFVQNTIHTYYGEPYRLEVVSEAGSGTTMTIRLPLEIGGDNE</sequence>
<evidence type="ECO:0000259" key="9">
    <source>
        <dbReference type="PROSITE" id="PS50109"/>
    </source>
</evidence>
<evidence type="ECO:0000256" key="2">
    <source>
        <dbReference type="ARBA" id="ARBA00012438"/>
    </source>
</evidence>
<dbReference type="GO" id="GO:0016301">
    <property type="term" value="F:kinase activity"/>
    <property type="evidence" value="ECO:0007669"/>
    <property type="project" value="UniProtKB-KW"/>
</dbReference>
<evidence type="ECO:0000256" key="4">
    <source>
        <dbReference type="ARBA" id="ARBA00022741"/>
    </source>
</evidence>
<dbReference type="InterPro" id="IPR050640">
    <property type="entry name" value="Bact_2-comp_sensor_kinase"/>
</dbReference>
<dbReference type="Proteomes" id="UP001519887">
    <property type="component" value="Unassembled WGS sequence"/>
</dbReference>
<evidence type="ECO:0000256" key="6">
    <source>
        <dbReference type="ARBA" id="ARBA00022840"/>
    </source>
</evidence>
<keyword evidence="8" id="KW-1133">Transmembrane helix</keyword>
<evidence type="ECO:0000313" key="11">
    <source>
        <dbReference type="Proteomes" id="UP001519887"/>
    </source>
</evidence>
<comment type="catalytic activity">
    <reaction evidence="1">
        <text>ATP + protein L-histidine = ADP + protein N-phospho-L-histidine.</text>
        <dbReference type="EC" id="2.7.13.3"/>
    </reaction>
</comment>
<dbReference type="InterPro" id="IPR004358">
    <property type="entry name" value="Sig_transdc_His_kin-like_C"/>
</dbReference>
<feature type="domain" description="Histidine kinase" evidence="9">
    <location>
        <begin position="290"/>
        <end position="395"/>
    </location>
</feature>
<dbReference type="Pfam" id="PF02518">
    <property type="entry name" value="HATPase_c"/>
    <property type="match status" value="1"/>
</dbReference>
<dbReference type="InterPro" id="IPR036890">
    <property type="entry name" value="HATPase_C_sf"/>
</dbReference>
<gene>
    <name evidence="10" type="ORF">K0U00_36065</name>
</gene>
<dbReference type="EC" id="2.7.13.3" evidence="2"/>
<feature type="transmembrane region" description="Helical" evidence="8">
    <location>
        <begin position="104"/>
        <end position="127"/>
    </location>
</feature>
<dbReference type="EMBL" id="JAHZIK010001667">
    <property type="protein sequence ID" value="MBW7459487.1"/>
    <property type="molecule type" value="Genomic_DNA"/>
</dbReference>
<accession>A0ABS7CEX7</accession>
<dbReference type="Gene3D" id="3.30.565.10">
    <property type="entry name" value="Histidine kinase-like ATPase, C-terminal domain"/>
    <property type="match status" value="1"/>
</dbReference>
<dbReference type="Gene3D" id="6.10.340.10">
    <property type="match status" value="1"/>
</dbReference>
<dbReference type="Pfam" id="PF06580">
    <property type="entry name" value="His_kinase"/>
    <property type="match status" value="1"/>
</dbReference>
<protein>
    <recommendedName>
        <fullName evidence="2">histidine kinase</fullName>
        <ecNumber evidence="2">2.7.13.3</ecNumber>
    </recommendedName>
</protein>
<feature type="non-terminal residue" evidence="10">
    <location>
        <position position="1"/>
    </location>
</feature>
<reference evidence="10 11" key="1">
    <citation type="submission" date="2021-07" db="EMBL/GenBank/DDBJ databases">
        <title>Paenibacillus radiodurans sp. nov., isolated from the southeastern edge of Tengger Desert.</title>
        <authorList>
            <person name="Zhang G."/>
        </authorList>
    </citation>
    <scope>NUCLEOTIDE SEQUENCE [LARGE SCALE GENOMIC DNA]</scope>
    <source>
        <strain evidence="10 11">CCM 7311</strain>
    </source>
</reference>
<keyword evidence="7" id="KW-0902">Two-component regulatory system</keyword>
<evidence type="ECO:0000256" key="3">
    <source>
        <dbReference type="ARBA" id="ARBA00022679"/>
    </source>
</evidence>
<dbReference type="InterPro" id="IPR005467">
    <property type="entry name" value="His_kinase_dom"/>
</dbReference>
<keyword evidence="8" id="KW-0472">Membrane</keyword>
<dbReference type="PRINTS" id="PR00344">
    <property type="entry name" value="BCTRLSENSOR"/>
</dbReference>
<dbReference type="PANTHER" id="PTHR34220:SF7">
    <property type="entry name" value="SENSOR HISTIDINE KINASE YPDA"/>
    <property type="match status" value="1"/>
</dbReference>
<proteinExistence type="predicted"/>
<dbReference type="SMART" id="SM00387">
    <property type="entry name" value="HATPase_c"/>
    <property type="match status" value="1"/>
</dbReference>
<keyword evidence="11" id="KW-1185">Reference proteome</keyword>
<keyword evidence="4" id="KW-0547">Nucleotide-binding</keyword>
<dbReference type="PANTHER" id="PTHR34220">
    <property type="entry name" value="SENSOR HISTIDINE KINASE YPDA"/>
    <property type="match status" value="1"/>
</dbReference>
<comment type="caution">
    <text evidence="10">The sequence shown here is derived from an EMBL/GenBank/DDBJ whole genome shotgun (WGS) entry which is preliminary data.</text>
</comment>